<dbReference type="OrthoDB" id="4823581at2759"/>
<protein>
    <submittedName>
        <fullName evidence="2">Uncharacterized protein</fullName>
    </submittedName>
</protein>
<sequence length="546" mass="60674">MPPAGIPATVEEALVEAGVLGILDTALGEINNSKTKWSASGIPLEAFLLLHSYWAKGVPLEQSIEALIKDGIFDQDEWQLAEELVAIPQAFQTFRQALSARDPENAPYTPGAQVSGQFLPKFGALGGLEGAYTAYLAKQEMHDLGRVRRGNDRAHVREEWPQRTPERTPERTGRNLVAKWNAEGRSLPFAFTPNIDEDAEPDDLEGTMSRLDIQESPIVARLKRQAEASSAAPVDAPTVLPPPSSTPATLASPTDPDAPPLELPRSSYEANNRAFHDTLVRSLLSTILDLSVIGLINVVAEERTYSFGVRHGSAKPVFNARADGQWIINRADTRTSFMSYEIKKDRRVGAAGDKVCRQETAQIAAMIWQYYDLGNTALTADDIQKTVGSERWLMGSFCKDVFVLIAVEFDWEWVEYLRHNNSTMRQPKGWAKFTRYGEFRVSLPDHLLAIARIMISLALHELRKDKNGKGMDLYLDAKRWAAEWNETEKTDREAVAKLSSEASLEPLCTRSGSERLFRWIVEIRAARDAESSTPGAPPRKSRTASS</sequence>
<evidence type="ECO:0000256" key="1">
    <source>
        <dbReference type="SAM" id="MobiDB-lite"/>
    </source>
</evidence>
<organism evidence="2 3">
    <name type="scientific">Lophiostoma macrostomum CBS 122681</name>
    <dbReference type="NCBI Taxonomy" id="1314788"/>
    <lineage>
        <taxon>Eukaryota</taxon>
        <taxon>Fungi</taxon>
        <taxon>Dikarya</taxon>
        <taxon>Ascomycota</taxon>
        <taxon>Pezizomycotina</taxon>
        <taxon>Dothideomycetes</taxon>
        <taxon>Pleosporomycetidae</taxon>
        <taxon>Pleosporales</taxon>
        <taxon>Lophiostomataceae</taxon>
        <taxon>Lophiostoma</taxon>
    </lineage>
</organism>
<dbReference type="AlphaFoldDB" id="A0A6A6SXP7"/>
<reference evidence="2" key="1">
    <citation type="journal article" date="2020" name="Stud. Mycol.">
        <title>101 Dothideomycetes genomes: a test case for predicting lifestyles and emergence of pathogens.</title>
        <authorList>
            <person name="Haridas S."/>
            <person name="Albert R."/>
            <person name="Binder M."/>
            <person name="Bloem J."/>
            <person name="Labutti K."/>
            <person name="Salamov A."/>
            <person name="Andreopoulos B."/>
            <person name="Baker S."/>
            <person name="Barry K."/>
            <person name="Bills G."/>
            <person name="Bluhm B."/>
            <person name="Cannon C."/>
            <person name="Castanera R."/>
            <person name="Culley D."/>
            <person name="Daum C."/>
            <person name="Ezra D."/>
            <person name="Gonzalez J."/>
            <person name="Henrissat B."/>
            <person name="Kuo A."/>
            <person name="Liang C."/>
            <person name="Lipzen A."/>
            <person name="Lutzoni F."/>
            <person name="Magnuson J."/>
            <person name="Mondo S."/>
            <person name="Nolan M."/>
            <person name="Ohm R."/>
            <person name="Pangilinan J."/>
            <person name="Park H.-J."/>
            <person name="Ramirez L."/>
            <person name="Alfaro M."/>
            <person name="Sun H."/>
            <person name="Tritt A."/>
            <person name="Yoshinaga Y."/>
            <person name="Zwiers L.-H."/>
            <person name="Turgeon B."/>
            <person name="Goodwin S."/>
            <person name="Spatafora J."/>
            <person name="Crous P."/>
            <person name="Grigoriev I."/>
        </authorList>
    </citation>
    <scope>NUCLEOTIDE SEQUENCE</scope>
    <source>
        <strain evidence="2">CBS 122681</strain>
    </source>
</reference>
<evidence type="ECO:0000313" key="2">
    <source>
        <dbReference type="EMBL" id="KAF2652505.1"/>
    </source>
</evidence>
<dbReference type="Proteomes" id="UP000799324">
    <property type="component" value="Unassembled WGS sequence"/>
</dbReference>
<feature type="compositionally biased region" description="Low complexity" evidence="1">
    <location>
        <begin position="246"/>
        <end position="255"/>
    </location>
</feature>
<proteinExistence type="predicted"/>
<feature type="region of interest" description="Disordered" evidence="1">
    <location>
        <begin position="224"/>
        <end position="265"/>
    </location>
</feature>
<evidence type="ECO:0000313" key="3">
    <source>
        <dbReference type="Proteomes" id="UP000799324"/>
    </source>
</evidence>
<name>A0A6A6SXP7_9PLEO</name>
<keyword evidence="3" id="KW-1185">Reference proteome</keyword>
<gene>
    <name evidence="2" type="ORF">K491DRAFT_718860</name>
</gene>
<feature type="region of interest" description="Disordered" evidence="1">
    <location>
        <begin position="153"/>
        <end position="172"/>
    </location>
</feature>
<dbReference type="EMBL" id="MU004400">
    <property type="protein sequence ID" value="KAF2652505.1"/>
    <property type="molecule type" value="Genomic_DNA"/>
</dbReference>
<feature type="region of interest" description="Disordered" evidence="1">
    <location>
        <begin position="527"/>
        <end position="546"/>
    </location>
</feature>
<accession>A0A6A6SXP7</accession>